<accession>A0A2W5LB48</accession>
<evidence type="ECO:0000313" key="3">
    <source>
        <dbReference type="EMBL" id="PZQ24708.1"/>
    </source>
</evidence>
<dbReference type="EMBL" id="QFPJ01000001">
    <property type="protein sequence ID" value="PZQ24708.1"/>
    <property type="molecule type" value="Genomic_DNA"/>
</dbReference>
<evidence type="ECO:0000256" key="1">
    <source>
        <dbReference type="SAM" id="MobiDB-lite"/>
    </source>
</evidence>
<feature type="compositionally biased region" description="Pro residues" evidence="1">
    <location>
        <begin position="46"/>
        <end position="64"/>
    </location>
</feature>
<organism evidence="3 4">
    <name type="scientific">Sphingopyxis macrogoltabida</name>
    <name type="common">Sphingomonas macrogoltabidus</name>
    <dbReference type="NCBI Taxonomy" id="33050"/>
    <lineage>
        <taxon>Bacteria</taxon>
        <taxon>Pseudomonadati</taxon>
        <taxon>Pseudomonadota</taxon>
        <taxon>Alphaproteobacteria</taxon>
        <taxon>Sphingomonadales</taxon>
        <taxon>Sphingomonadaceae</taxon>
        <taxon>Sphingopyxis</taxon>
    </lineage>
</organism>
<dbReference type="AlphaFoldDB" id="A0A2W5LB48"/>
<evidence type="ECO:0008006" key="5">
    <source>
        <dbReference type="Google" id="ProtNLM"/>
    </source>
</evidence>
<feature type="region of interest" description="Disordered" evidence="1">
    <location>
        <begin position="37"/>
        <end position="125"/>
    </location>
</feature>
<evidence type="ECO:0000313" key="4">
    <source>
        <dbReference type="Proteomes" id="UP000248597"/>
    </source>
</evidence>
<dbReference type="Proteomes" id="UP000248597">
    <property type="component" value="Unassembled WGS sequence"/>
</dbReference>
<reference evidence="3 4" key="1">
    <citation type="submission" date="2017-08" db="EMBL/GenBank/DDBJ databases">
        <title>Infants hospitalized years apart are colonized by the same room-sourced microbial strains.</title>
        <authorList>
            <person name="Brooks B."/>
            <person name="Olm M.R."/>
            <person name="Firek B.A."/>
            <person name="Baker R."/>
            <person name="Thomas B.C."/>
            <person name="Morowitz M.J."/>
            <person name="Banfield J.F."/>
        </authorList>
    </citation>
    <scope>NUCLEOTIDE SEQUENCE [LARGE SCALE GENOMIC DNA]</scope>
    <source>
        <strain evidence="3">S2_005_003_R2_47</strain>
    </source>
</reference>
<feature type="signal peptide" evidence="2">
    <location>
        <begin position="1"/>
        <end position="22"/>
    </location>
</feature>
<gene>
    <name evidence="3" type="ORF">DI569_00570</name>
</gene>
<feature type="chain" id="PRO_5015844450" description="Secreted protein" evidence="2">
    <location>
        <begin position="23"/>
        <end position="624"/>
    </location>
</feature>
<keyword evidence="2" id="KW-0732">Signal</keyword>
<proteinExistence type="predicted"/>
<evidence type="ECO:0000256" key="2">
    <source>
        <dbReference type="SAM" id="SignalP"/>
    </source>
</evidence>
<name>A0A2W5LB48_SPHMC</name>
<protein>
    <recommendedName>
        <fullName evidence="5">Secreted protein</fullName>
    </recommendedName>
</protein>
<feature type="compositionally biased region" description="Acidic residues" evidence="1">
    <location>
        <begin position="103"/>
        <end position="112"/>
    </location>
</feature>
<feature type="compositionally biased region" description="Low complexity" evidence="1">
    <location>
        <begin position="76"/>
        <end position="87"/>
    </location>
</feature>
<comment type="caution">
    <text evidence="3">The sequence shown here is derived from an EMBL/GenBank/DDBJ whole genome shotgun (WGS) entry which is preliminary data.</text>
</comment>
<sequence length="624" mass="63824">MTTKTPIKTLTLALGLSGTALAAVLVLPALAQESLLPEGFGGPSDTPAPRPAPTPAPTATPTPRPTSGATPGGATPGSTAAPGASAVAPPPVTATLADGAETGLDEGDEDLVEPGTLKYDLPPGTRRLLTRIGPLTPETGGLAPDAFGVRGQYAAAVMRKTGGTLASRWGQILLRRSLASAIDTPATINGADLAADRAALLLRMGESTAARMIVQSVDYDRSTPRLVAVVQQTYLANADPAGLCPYVPAGLAHGDEHSWRLSAAICSGFAGEAGPAGWAIGRVRSSGRIANFDILLAERVLGASAAGRRSTTIEWDKVDRLTSWRFGLATATAIGIPAALRKTEPGYMRGWTVLAPMTDMADRIAAAPDAAVRGVLSSEAYVSLISAAASEAEPPEALANQTDLLRRAFGSRGGADRYAAMQSLWGGGEAGAAGGVQRYAALVATARAAAALPTATDVGDDPWQLLGSMMAGGYDNNAMAWVPTVNVGSRAWGVLAVGSPRPLNGTSAGAVGTFSGNDDSPDYLRSKLLLAGLAGLGRIDEGAAASAAGSLSVDLGRQTRWTRAIEAAAERREPGMVALLAAAGMQGDWSKMPPYHLYHIVRALRAVGLEAEARMIAAEAVVRV</sequence>